<evidence type="ECO:0000256" key="1">
    <source>
        <dbReference type="SAM" id="MobiDB-lite"/>
    </source>
</evidence>
<dbReference type="Proteomes" id="UP001178508">
    <property type="component" value="Chromosome 2"/>
</dbReference>
<proteinExistence type="predicted"/>
<feature type="compositionally biased region" description="Basic and acidic residues" evidence="1">
    <location>
        <begin position="291"/>
        <end position="301"/>
    </location>
</feature>
<feature type="region of interest" description="Disordered" evidence="1">
    <location>
        <begin position="38"/>
        <end position="74"/>
    </location>
</feature>
<dbReference type="AlphaFoldDB" id="A0AAV1EQ40"/>
<feature type="compositionally biased region" description="Polar residues" evidence="1">
    <location>
        <begin position="261"/>
        <end position="271"/>
    </location>
</feature>
<feature type="region of interest" description="Disordered" evidence="1">
    <location>
        <begin position="231"/>
        <end position="323"/>
    </location>
</feature>
<sequence>MDDLDHSMHIAEYDWTSFYVDSEECGLLQPLLACPDHSTLSDSEDSGKSSPVFIKGQVEPRQSRDENSEKPDSKALWCTGKVQINLSSLRKDEDDLNTKTEEDSDTRVNCEIGLDCPEGNSTNIEEVRLIWSAEHITEDTHDDIAAAVGTEQMDVQSLHGEAVELKKDNGGLQTKSDTCELKPIQKPDPLSCNQTEVIVNEPQSTDRAEGEEVSGVSLRAERERWFVTINDSPARPRVHSKKKRRQKKPCKEGHMCRGSRQENSNNISFKQEGNKDGNESGGGGDISDSYRVLKENPERITAKIISDSSQASSTSGDEDSPSEKLKLFHSVKENSTLHNVFTFKGPPQLDSAESEDGAEFFSTHSYDSESYQSAAESIDEPRYLQSLQSSVPLTQNSCPLLLMGNTNADDTQVTKMPFNDSTVSSNPTATNADGHDRADVEPPQMFQSVGQSVNKMPDEDSVCVNDGLSTMPCVSSDPSGVQKHEINLPASACSSGNQHNLSSVPDLTVTPCAAADSPETYAEAAGHTRPVYAISAFWDEMEKLTINDILQLRMGRSPPSRETQETVTQIVDDFPSNPSSLAETMEYGLCSGGLTDPDNADSDYFTQVDESKPDRSSCEFSTSDFEEEYWQFLDASRNPSPDPQSKFQQGTRDTPYFEEEESTCSEGKETPVPAENFVEPLFEDQDSKVFNSSEHVWSRQIPKSKSVFDVPALTMEDSSLQLIVGHDDSNLSFSSCPSLEGDVALDESDSLGILLPPDFLSNTQVLDEISQISFPEVFENLFKDQTKRDSCVTVYHPESFPLATAFDGILSTFRDETPLSSCHDFQCSDKPIPIFSCSHPTVRELTFPNPDYIFSSSEHKESNDISPIRVVLHSFIQKGHFGTSAFALSGSPSLLSMRKICFPNKGSIWCGSSGTWVFPVEATDNTMTRDDPPLTAFAEGSVPETPARLFRKLAVQQRILGPIQTRRECIFSALKQSDMCLVCIAFASWVLRSSDPEAADTWKAALLANVSALSAIQYLRHYVKKNPSQGDP</sequence>
<dbReference type="GO" id="GO:0014850">
    <property type="term" value="P:response to muscle activity"/>
    <property type="evidence" value="ECO:0007669"/>
    <property type="project" value="TreeGrafter"/>
</dbReference>
<dbReference type="GO" id="GO:0005634">
    <property type="term" value="C:nucleus"/>
    <property type="evidence" value="ECO:0007669"/>
    <property type="project" value="TreeGrafter"/>
</dbReference>
<feature type="region of interest" description="Disordered" evidence="1">
    <location>
        <begin position="417"/>
        <end position="436"/>
    </location>
</feature>
<evidence type="ECO:0000313" key="3">
    <source>
        <dbReference type="Proteomes" id="UP001178508"/>
    </source>
</evidence>
<protein>
    <submittedName>
        <fullName evidence="2">Uncharacterized protein si:ch211-157b11.14</fullName>
    </submittedName>
</protein>
<dbReference type="PANTHER" id="PTHR47282:SF1">
    <property type="entry name" value="PGC-1 AND ERR-INDUCED REGULATOR IN MUSCLE PROTEIN 1"/>
    <property type="match status" value="1"/>
</dbReference>
<feature type="compositionally biased region" description="Basic residues" evidence="1">
    <location>
        <begin position="236"/>
        <end position="248"/>
    </location>
</feature>
<feature type="compositionally biased region" description="Low complexity" evidence="1">
    <location>
        <begin position="306"/>
        <end position="315"/>
    </location>
</feature>
<feature type="region of interest" description="Disordered" evidence="1">
    <location>
        <begin position="635"/>
        <end position="657"/>
    </location>
</feature>
<evidence type="ECO:0000313" key="2">
    <source>
        <dbReference type="EMBL" id="CAJ1050686.1"/>
    </source>
</evidence>
<dbReference type="EMBL" id="OY660865">
    <property type="protein sequence ID" value="CAJ1050686.1"/>
    <property type="molecule type" value="Genomic_DNA"/>
</dbReference>
<reference evidence="2" key="1">
    <citation type="submission" date="2023-08" db="EMBL/GenBank/DDBJ databases">
        <authorList>
            <person name="Alioto T."/>
            <person name="Alioto T."/>
            <person name="Gomez Garrido J."/>
        </authorList>
    </citation>
    <scope>NUCLEOTIDE SEQUENCE</scope>
</reference>
<accession>A0AAV1EQ40</accession>
<dbReference type="GO" id="GO:0005737">
    <property type="term" value="C:cytoplasm"/>
    <property type="evidence" value="ECO:0007669"/>
    <property type="project" value="TreeGrafter"/>
</dbReference>
<dbReference type="PANTHER" id="PTHR47282">
    <property type="entry name" value="PGC-1 AND ERR-INDUCED REGULATOR IN MUSCLE PROTEIN 1"/>
    <property type="match status" value="1"/>
</dbReference>
<feature type="compositionally biased region" description="Basic and acidic residues" evidence="1">
    <location>
        <begin position="61"/>
        <end position="73"/>
    </location>
</feature>
<dbReference type="InterPro" id="IPR043442">
    <property type="entry name" value="Perm1"/>
</dbReference>
<organism evidence="2 3">
    <name type="scientific">Xyrichtys novacula</name>
    <name type="common">Pearly razorfish</name>
    <name type="synonym">Hemipteronotus novacula</name>
    <dbReference type="NCBI Taxonomy" id="13765"/>
    <lineage>
        <taxon>Eukaryota</taxon>
        <taxon>Metazoa</taxon>
        <taxon>Chordata</taxon>
        <taxon>Craniata</taxon>
        <taxon>Vertebrata</taxon>
        <taxon>Euteleostomi</taxon>
        <taxon>Actinopterygii</taxon>
        <taxon>Neopterygii</taxon>
        <taxon>Teleostei</taxon>
        <taxon>Neoteleostei</taxon>
        <taxon>Acanthomorphata</taxon>
        <taxon>Eupercaria</taxon>
        <taxon>Labriformes</taxon>
        <taxon>Labridae</taxon>
        <taxon>Xyrichtys</taxon>
    </lineage>
</organism>
<dbReference type="GO" id="GO:0006355">
    <property type="term" value="P:regulation of DNA-templated transcription"/>
    <property type="evidence" value="ECO:0007669"/>
    <property type="project" value="InterPro"/>
</dbReference>
<feature type="compositionally biased region" description="Polar residues" evidence="1">
    <location>
        <begin position="417"/>
        <end position="431"/>
    </location>
</feature>
<gene>
    <name evidence="2" type="ORF">XNOV1_A018316</name>
</gene>
<name>A0AAV1EQ40_XYRNO</name>
<feature type="compositionally biased region" description="Polar residues" evidence="1">
    <location>
        <begin position="637"/>
        <end position="652"/>
    </location>
</feature>
<keyword evidence="3" id="KW-1185">Reference proteome</keyword>